<evidence type="ECO:0000313" key="2">
    <source>
        <dbReference type="Proteomes" id="UP000008466"/>
    </source>
</evidence>
<dbReference type="AlphaFoldDB" id="F0RZ57"/>
<accession>F0RZ57</accession>
<name>F0RZ57_SPHGB</name>
<dbReference type="Proteomes" id="UP000008466">
    <property type="component" value="Chromosome"/>
</dbReference>
<dbReference type="HOGENOM" id="CLU_1894835_0_0_12"/>
<proteinExistence type="predicted"/>
<dbReference type="KEGG" id="sbu:SpiBuddy_1513"/>
<sequence>MQYTLMYIQKGHRITETYEVEGVTYYAELNVLNQGFALGMAGYDPIAVDISLTNERNPTTIEHFSAVFPKIKASECTCEDRYLVKDKKDADLYRFTSKGEQAIEQAILQYLNEVLLYQTINRKPNRYVAHINQV</sequence>
<gene>
    <name evidence="1" type="ordered locus">SpiBuddy_1513</name>
</gene>
<keyword evidence="2" id="KW-1185">Reference proteome</keyword>
<dbReference type="RefSeq" id="WP_013607188.1">
    <property type="nucleotide sequence ID" value="NC_015152.1"/>
</dbReference>
<protein>
    <submittedName>
        <fullName evidence="1">Uncharacterized protein</fullName>
    </submittedName>
</protein>
<organism evidence="1 2">
    <name type="scientific">Sphaerochaeta globosa (strain ATCC BAA-1886 / DSM 22777 / Buddy)</name>
    <name type="common">Spirochaeta sp. (strain Buddy)</name>
    <dbReference type="NCBI Taxonomy" id="158189"/>
    <lineage>
        <taxon>Bacteria</taxon>
        <taxon>Pseudomonadati</taxon>
        <taxon>Spirochaetota</taxon>
        <taxon>Spirochaetia</taxon>
        <taxon>Spirochaetales</taxon>
        <taxon>Sphaerochaetaceae</taxon>
        <taxon>Sphaerochaeta</taxon>
    </lineage>
</organism>
<reference evidence="2" key="1">
    <citation type="submission" date="2011-02" db="EMBL/GenBank/DDBJ databases">
        <title>Complete sequence of Spirochaeta sp. Buddy.</title>
        <authorList>
            <person name="Lucas S."/>
            <person name="Copeland A."/>
            <person name="Lapidus A."/>
            <person name="Cheng J.-F."/>
            <person name="Goodwin L."/>
            <person name="Pitluck S."/>
            <person name="Zeytun A."/>
            <person name="Detter J.C."/>
            <person name="Han C."/>
            <person name="Tapia R."/>
            <person name="Land M."/>
            <person name="Hauser L."/>
            <person name="Kyrpides N."/>
            <person name="Ivanova N."/>
            <person name="Mikhailova N."/>
            <person name="Pagani I."/>
            <person name="Ritalahti K.M."/>
            <person name="Loeffler F.E."/>
            <person name="Woyke T."/>
        </authorList>
    </citation>
    <scope>NUCLEOTIDE SEQUENCE [LARGE SCALE GENOMIC DNA]</scope>
    <source>
        <strain evidence="2">ATCC BAA-1886 / DSM 22777 / Buddy</strain>
    </source>
</reference>
<dbReference type="EMBL" id="CP002541">
    <property type="protein sequence ID" value="ADY13338.1"/>
    <property type="molecule type" value="Genomic_DNA"/>
</dbReference>
<evidence type="ECO:0000313" key="1">
    <source>
        <dbReference type="EMBL" id="ADY13338.1"/>
    </source>
</evidence>